<dbReference type="Pfam" id="PF17932">
    <property type="entry name" value="TetR_C_24"/>
    <property type="match status" value="1"/>
</dbReference>
<dbReference type="Gene3D" id="1.10.10.60">
    <property type="entry name" value="Homeodomain-like"/>
    <property type="match status" value="1"/>
</dbReference>
<keyword evidence="2" id="KW-0805">Transcription regulation</keyword>
<dbReference type="PANTHER" id="PTHR30055:SF175">
    <property type="entry name" value="HTH-TYPE TRANSCRIPTIONAL REPRESSOR KSTR2"/>
    <property type="match status" value="1"/>
</dbReference>
<evidence type="ECO:0000256" key="5">
    <source>
        <dbReference type="PROSITE-ProRule" id="PRU00335"/>
    </source>
</evidence>
<evidence type="ECO:0000313" key="8">
    <source>
        <dbReference type="Proteomes" id="UP000198534"/>
    </source>
</evidence>
<dbReference type="InterPro" id="IPR041490">
    <property type="entry name" value="KstR2_TetR_C"/>
</dbReference>
<organism evidence="7 8">
    <name type="scientific">Marininema mesophilum</name>
    <dbReference type="NCBI Taxonomy" id="1048340"/>
    <lineage>
        <taxon>Bacteria</taxon>
        <taxon>Bacillati</taxon>
        <taxon>Bacillota</taxon>
        <taxon>Bacilli</taxon>
        <taxon>Bacillales</taxon>
        <taxon>Thermoactinomycetaceae</taxon>
        <taxon>Marininema</taxon>
    </lineage>
</organism>
<dbReference type="Pfam" id="PF00440">
    <property type="entry name" value="TetR_N"/>
    <property type="match status" value="1"/>
</dbReference>
<dbReference type="OrthoDB" id="9814200at2"/>
<evidence type="ECO:0000256" key="1">
    <source>
        <dbReference type="ARBA" id="ARBA00022491"/>
    </source>
</evidence>
<keyword evidence="4" id="KW-0804">Transcription</keyword>
<dbReference type="InterPro" id="IPR009057">
    <property type="entry name" value="Homeodomain-like_sf"/>
</dbReference>
<dbReference type="PANTHER" id="PTHR30055">
    <property type="entry name" value="HTH-TYPE TRANSCRIPTIONAL REGULATOR RUTR"/>
    <property type="match status" value="1"/>
</dbReference>
<dbReference type="SUPFAM" id="SSF46689">
    <property type="entry name" value="Homeodomain-like"/>
    <property type="match status" value="1"/>
</dbReference>
<gene>
    <name evidence="7" type="ORF">SAMN05444487_112101</name>
</gene>
<proteinExistence type="predicted"/>
<accession>A0A1H3A2B8</accession>
<evidence type="ECO:0000313" key="7">
    <source>
        <dbReference type="EMBL" id="SDX23807.1"/>
    </source>
</evidence>
<feature type="domain" description="HTH tetR-type" evidence="6">
    <location>
        <begin position="4"/>
        <end position="64"/>
    </location>
</feature>
<evidence type="ECO:0000256" key="4">
    <source>
        <dbReference type="ARBA" id="ARBA00023163"/>
    </source>
</evidence>
<keyword evidence="8" id="KW-1185">Reference proteome</keyword>
<sequence>MPRVGRKEQILEKASGLFSRKGYHATTIRDISEASGILSGSLYAHIQSKEDLLFEITDRGAEHFLQSVRPIVEGEGDVVTKLRKAMIAHVRVIADHLEAATVFFHEWRSLTNERSACIQRKRDKYEGLWSQLLEEGMREGSFRSLDEKFTRLLILSAMNGLYQWYQPAGELTPEEVAERFATILLTGLDYREEVAGREHSG</sequence>
<dbReference type="SUPFAM" id="SSF48498">
    <property type="entry name" value="Tetracyclin repressor-like, C-terminal domain"/>
    <property type="match status" value="1"/>
</dbReference>
<dbReference type="InterPro" id="IPR050109">
    <property type="entry name" value="HTH-type_TetR-like_transc_reg"/>
</dbReference>
<dbReference type="AlphaFoldDB" id="A0A1H3A2B8"/>
<dbReference type="RefSeq" id="WP_091741317.1">
    <property type="nucleotide sequence ID" value="NZ_FNNQ01000012.1"/>
</dbReference>
<evidence type="ECO:0000256" key="3">
    <source>
        <dbReference type="ARBA" id="ARBA00023125"/>
    </source>
</evidence>
<dbReference type="InterPro" id="IPR001647">
    <property type="entry name" value="HTH_TetR"/>
</dbReference>
<dbReference type="PROSITE" id="PS50977">
    <property type="entry name" value="HTH_TETR_2"/>
    <property type="match status" value="1"/>
</dbReference>
<keyword evidence="1" id="KW-0678">Repressor</keyword>
<dbReference type="InterPro" id="IPR036271">
    <property type="entry name" value="Tet_transcr_reg_TetR-rel_C_sf"/>
</dbReference>
<protein>
    <submittedName>
        <fullName evidence="7">Transcriptional regulator, TetR family</fullName>
    </submittedName>
</protein>
<keyword evidence="3 5" id="KW-0238">DNA-binding</keyword>
<reference evidence="7 8" key="1">
    <citation type="submission" date="2016-10" db="EMBL/GenBank/DDBJ databases">
        <authorList>
            <person name="de Groot N.N."/>
        </authorList>
    </citation>
    <scope>NUCLEOTIDE SEQUENCE [LARGE SCALE GENOMIC DNA]</scope>
    <source>
        <strain evidence="7 8">DSM 45610</strain>
    </source>
</reference>
<dbReference type="PRINTS" id="PR00455">
    <property type="entry name" value="HTHTETR"/>
</dbReference>
<name>A0A1H3A2B8_9BACL</name>
<dbReference type="Proteomes" id="UP000198534">
    <property type="component" value="Unassembled WGS sequence"/>
</dbReference>
<evidence type="ECO:0000259" key="6">
    <source>
        <dbReference type="PROSITE" id="PS50977"/>
    </source>
</evidence>
<dbReference type="EMBL" id="FNNQ01000012">
    <property type="protein sequence ID" value="SDX23807.1"/>
    <property type="molecule type" value="Genomic_DNA"/>
</dbReference>
<dbReference type="Gene3D" id="1.10.357.10">
    <property type="entry name" value="Tetracycline Repressor, domain 2"/>
    <property type="match status" value="1"/>
</dbReference>
<evidence type="ECO:0000256" key="2">
    <source>
        <dbReference type="ARBA" id="ARBA00023015"/>
    </source>
</evidence>
<dbReference type="GO" id="GO:0000976">
    <property type="term" value="F:transcription cis-regulatory region binding"/>
    <property type="evidence" value="ECO:0007669"/>
    <property type="project" value="TreeGrafter"/>
</dbReference>
<dbReference type="GO" id="GO:0003700">
    <property type="term" value="F:DNA-binding transcription factor activity"/>
    <property type="evidence" value="ECO:0007669"/>
    <property type="project" value="TreeGrafter"/>
</dbReference>
<feature type="DNA-binding region" description="H-T-H motif" evidence="5">
    <location>
        <begin position="27"/>
        <end position="46"/>
    </location>
</feature>
<dbReference type="STRING" id="1048340.SAMN05444487_112101"/>